<dbReference type="CDD" id="cd00093">
    <property type="entry name" value="HTH_XRE"/>
    <property type="match status" value="1"/>
</dbReference>
<proteinExistence type="predicted"/>
<dbReference type="PROSITE" id="PS50943">
    <property type="entry name" value="HTH_CROC1"/>
    <property type="match status" value="1"/>
</dbReference>
<accession>A0A382URS9</accession>
<keyword evidence="3" id="KW-0804">Transcription</keyword>
<dbReference type="GO" id="GO:0003677">
    <property type="term" value="F:DNA binding"/>
    <property type="evidence" value="ECO:0007669"/>
    <property type="project" value="UniProtKB-KW"/>
</dbReference>
<dbReference type="GO" id="GO:0003700">
    <property type="term" value="F:DNA-binding transcription factor activity"/>
    <property type="evidence" value="ECO:0007669"/>
    <property type="project" value="TreeGrafter"/>
</dbReference>
<evidence type="ECO:0000313" key="5">
    <source>
        <dbReference type="EMBL" id="SVD36920.1"/>
    </source>
</evidence>
<evidence type="ECO:0000256" key="1">
    <source>
        <dbReference type="ARBA" id="ARBA00023015"/>
    </source>
</evidence>
<keyword evidence="2" id="KW-0238">DNA-binding</keyword>
<dbReference type="GO" id="GO:0005829">
    <property type="term" value="C:cytosol"/>
    <property type="evidence" value="ECO:0007669"/>
    <property type="project" value="TreeGrafter"/>
</dbReference>
<protein>
    <recommendedName>
        <fullName evidence="4">HTH cro/C1-type domain-containing protein</fullName>
    </recommendedName>
</protein>
<feature type="non-terminal residue" evidence="5">
    <location>
        <position position="143"/>
    </location>
</feature>
<evidence type="ECO:0000256" key="2">
    <source>
        <dbReference type="ARBA" id="ARBA00023125"/>
    </source>
</evidence>
<reference evidence="5" key="1">
    <citation type="submission" date="2018-05" db="EMBL/GenBank/DDBJ databases">
        <authorList>
            <person name="Lanie J.A."/>
            <person name="Ng W.-L."/>
            <person name="Kazmierczak K.M."/>
            <person name="Andrzejewski T.M."/>
            <person name="Davidsen T.M."/>
            <person name="Wayne K.J."/>
            <person name="Tettelin H."/>
            <person name="Glass J.I."/>
            <person name="Rusch D."/>
            <person name="Podicherti R."/>
            <person name="Tsui H.-C.T."/>
            <person name="Winkler M.E."/>
        </authorList>
    </citation>
    <scope>NUCLEOTIDE SEQUENCE</scope>
</reference>
<dbReference type="InterPro" id="IPR050807">
    <property type="entry name" value="TransReg_Diox_bact_type"/>
</dbReference>
<dbReference type="InterPro" id="IPR001387">
    <property type="entry name" value="Cro/C1-type_HTH"/>
</dbReference>
<dbReference type="PANTHER" id="PTHR46797">
    <property type="entry name" value="HTH-TYPE TRANSCRIPTIONAL REGULATOR"/>
    <property type="match status" value="1"/>
</dbReference>
<feature type="domain" description="HTH cro/C1-type" evidence="4">
    <location>
        <begin position="12"/>
        <end position="66"/>
    </location>
</feature>
<dbReference type="Pfam" id="PF01381">
    <property type="entry name" value="HTH_3"/>
    <property type="match status" value="1"/>
</dbReference>
<dbReference type="Gene3D" id="1.10.260.40">
    <property type="entry name" value="lambda repressor-like DNA-binding domains"/>
    <property type="match status" value="1"/>
</dbReference>
<dbReference type="SMART" id="SM00530">
    <property type="entry name" value="HTH_XRE"/>
    <property type="match status" value="1"/>
</dbReference>
<gene>
    <name evidence="5" type="ORF">METZ01_LOCUS389774</name>
</gene>
<name>A0A382URS9_9ZZZZ</name>
<organism evidence="5">
    <name type="scientific">marine metagenome</name>
    <dbReference type="NCBI Taxonomy" id="408172"/>
    <lineage>
        <taxon>unclassified sequences</taxon>
        <taxon>metagenomes</taxon>
        <taxon>ecological metagenomes</taxon>
    </lineage>
</organism>
<evidence type="ECO:0000259" key="4">
    <source>
        <dbReference type="PROSITE" id="PS50943"/>
    </source>
</evidence>
<dbReference type="EMBL" id="UINC01146282">
    <property type="protein sequence ID" value="SVD36920.1"/>
    <property type="molecule type" value="Genomic_DNA"/>
</dbReference>
<dbReference type="AlphaFoldDB" id="A0A382URS9"/>
<sequence length="143" mass="16172">MSQIDLQIGHKIKSKRRKLGISQADMAKKLYISPSYLNLIESGKRKINVDLLLKLSNELGIEMSDISKKTDTNLYQNLMDVLGDNLFEDLDITNFDIKEIVNSNPLIAKALVKLGDNYKKKSQDIVSKVENISGKFIDNQKNS</sequence>
<dbReference type="PANTHER" id="PTHR46797:SF23">
    <property type="entry name" value="HTH-TYPE TRANSCRIPTIONAL REGULATOR SUTR"/>
    <property type="match status" value="1"/>
</dbReference>
<dbReference type="SUPFAM" id="SSF47413">
    <property type="entry name" value="lambda repressor-like DNA-binding domains"/>
    <property type="match status" value="1"/>
</dbReference>
<keyword evidence="1" id="KW-0805">Transcription regulation</keyword>
<evidence type="ECO:0000256" key="3">
    <source>
        <dbReference type="ARBA" id="ARBA00023163"/>
    </source>
</evidence>
<dbReference type="InterPro" id="IPR010982">
    <property type="entry name" value="Lambda_DNA-bd_dom_sf"/>
</dbReference>